<dbReference type="SUPFAM" id="SSF54862">
    <property type="entry name" value="4Fe-4S ferredoxins"/>
    <property type="match status" value="1"/>
</dbReference>
<keyword evidence="2" id="KW-0479">Metal-binding</keyword>
<dbReference type="InterPro" id="IPR017896">
    <property type="entry name" value="4Fe4S_Fe-S-bd"/>
</dbReference>
<evidence type="ECO:0000256" key="1">
    <source>
        <dbReference type="ARBA" id="ARBA00022485"/>
    </source>
</evidence>
<gene>
    <name evidence="7" type="ORF">K8I29_03715</name>
</gene>
<dbReference type="Pfam" id="PF02754">
    <property type="entry name" value="CCG"/>
    <property type="match status" value="2"/>
</dbReference>
<dbReference type="EMBL" id="JAIOIV010000028">
    <property type="protein sequence ID" value="MBZ0155306.1"/>
    <property type="molecule type" value="Genomic_DNA"/>
</dbReference>
<dbReference type="GO" id="GO:0005886">
    <property type="term" value="C:plasma membrane"/>
    <property type="evidence" value="ECO:0007669"/>
    <property type="project" value="TreeGrafter"/>
</dbReference>
<keyword evidence="3" id="KW-0560">Oxidoreductase</keyword>
<dbReference type="GO" id="GO:0016491">
    <property type="term" value="F:oxidoreductase activity"/>
    <property type="evidence" value="ECO:0007669"/>
    <property type="project" value="UniProtKB-KW"/>
</dbReference>
<feature type="domain" description="4Fe-4S ferredoxin-type" evidence="6">
    <location>
        <begin position="15"/>
        <end position="44"/>
    </location>
</feature>
<keyword evidence="1" id="KW-0004">4Fe-4S</keyword>
<comment type="caution">
    <text evidence="7">The sequence shown here is derived from an EMBL/GenBank/DDBJ whole genome shotgun (WGS) entry which is preliminary data.</text>
</comment>
<dbReference type="PANTHER" id="PTHR43255">
    <property type="entry name" value="IRON-SULFUR-BINDING OXIDOREDUCTASE FADF-RELATED-RELATED"/>
    <property type="match status" value="1"/>
</dbReference>
<evidence type="ECO:0000256" key="2">
    <source>
        <dbReference type="ARBA" id="ARBA00022723"/>
    </source>
</evidence>
<proteinExistence type="predicted"/>
<sequence>MKNEDKNKFSECLSPMQLVELDACTRCGECLKYCPVQDVTGNPSISPPEKIRIFREFIKATEGLKARLFGPGELDRRLLEDFTKAVYECTTCGACGQNCTVGIFTQRMWPMMRKEMVRRGLGPIGVQTKAPGVIADKGNPYDKPASERFAPWFPEWVSVADEAEVAYYAGCTGCYSAQPMVRGDVLVLHAMGDPFTMLSAEEEVCCGFPLFIAGQHDMLEDLVRRLVEGYKAKGVKTLVCSCPCCVNIMSRDWPVFYGRELPFRIRHITQQVVESLERGKLQVKRAFDERVIYHDPCYLSRGVGVIEEPRKVLRSIPGIEVLEFDRHGSNSKCCGAGGAARKVYQENAVAMGRMTIDEAVQKGADRLILSCPACYAQVNEAMEEHDKKIVITDIMELFASLLEDKNGDR</sequence>
<reference evidence="7" key="2">
    <citation type="submission" date="2021-08" db="EMBL/GenBank/DDBJ databases">
        <authorList>
            <person name="Dalcin Martins P."/>
        </authorList>
    </citation>
    <scope>NUCLEOTIDE SEQUENCE</scope>
    <source>
        <strain evidence="7">MAG_39</strain>
    </source>
</reference>
<dbReference type="Pfam" id="PF13183">
    <property type="entry name" value="Fer4_8"/>
    <property type="match status" value="1"/>
</dbReference>
<dbReference type="PANTHER" id="PTHR43255:SF1">
    <property type="entry name" value="IRON-SULFUR-BINDING OXIDOREDUCTASE FADF-RELATED"/>
    <property type="match status" value="1"/>
</dbReference>
<dbReference type="GO" id="GO:0051539">
    <property type="term" value="F:4 iron, 4 sulfur cluster binding"/>
    <property type="evidence" value="ECO:0007669"/>
    <property type="project" value="UniProtKB-KW"/>
</dbReference>
<keyword evidence="5" id="KW-0411">Iron-sulfur</keyword>
<name>A0A953J310_9BACT</name>
<dbReference type="InterPro" id="IPR009051">
    <property type="entry name" value="Helical_ferredxn"/>
</dbReference>
<protein>
    <submittedName>
        <fullName evidence="7">(Fe-S)-binding protein</fullName>
    </submittedName>
</protein>
<dbReference type="PROSITE" id="PS51379">
    <property type="entry name" value="4FE4S_FER_2"/>
    <property type="match status" value="1"/>
</dbReference>
<dbReference type="Gene3D" id="1.10.1060.10">
    <property type="entry name" value="Alpha-helical ferredoxin"/>
    <property type="match status" value="1"/>
</dbReference>
<keyword evidence="4" id="KW-0408">Iron</keyword>
<dbReference type="Proteomes" id="UP000705867">
    <property type="component" value="Unassembled WGS sequence"/>
</dbReference>
<accession>A0A953J310</accession>
<dbReference type="PROSITE" id="PS00198">
    <property type="entry name" value="4FE4S_FER_1"/>
    <property type="match status" value="1"/>
</dbReference>
<evidence type="ECO:0000256" key="5">
    <source>
        <dbReference type="ARBA" id="ARBA00023014"/>
    </source>
</evidence>
<evidence type="ECO:0000313" key="8">
    <source>
        <dbReference type="Proteomes" id="UP000705867"/>
    </source>
</evidence>
<reference evidence="7" key="1">
    <citation type="journal article" date="2021" name="bioRxiv">
        <title>Unraveling nitrogen, sulfur and carbon metabolic pathways and microbial community transcriptional responses to substrate deprivation and toxicity stresses in a bioreactor mimicking anoxic brackish coastal sediment conditions.</title>
        <authorList>
            <person name="Martins P.D."/>
            <person name="Echeveste M.J."/>
            <person name="Arshad A."/>
            <person name="Kurth J."/>
            <person name="Ouboter H."/>
            <person name="Jetten M.S.M."/>
            <person name="Welte C.U."/>
        </authorList>
    </citation>
    <scope>NUCLEOTIDE SEQUENCE</scope>
    <source>
        <strain evidence="7">MAG_39</strain>
    </source>
</reference>
<dbReference type="GO" id="GO:0046872">
    <property type="term" value="F:metal ion binding"/>
    <property type="evidence" value="ECO:0007669"/>
    <property type="project" value="UniProtKB-KW"/>
</dbReference>
<dbReference type="InterPro" id="IPR004017">
    <property type="entry name" value="Cys_rich_dom"/>
</dbReference>
<evidence type="ECO:0000259" key="6">
    <source>
        <dbReference type="PROSITE" id="PS51379"/>
    </source>
</evidence>
<evidence type="ECO:0000256" key="4">
    <source>
        <dbReference type="ARBA" id="ARBA00023004"/>
    </source>
</evidence>
<organism evidence="7 8">
    <name type="scientific">Candidatus Nitrobium versatile</name>
    <dbReference type="NCBI Taxonomy" id="2884831"/>
    <lineage>
        <taxon>Bacteria</taxon>
        <taxon>Pseudomonadati</taxon>
        <taxon>Nitrospirota</taxon>
        <taxon>Nitrospiria</taxon>
        <taxon>Nitrospirales</taxon>
        <taxon>Nitrospiraceae</taxon>
        <taxon>Candidatus Nitrobium</taxon>
    </lineage>
</organism>
<evidence type="ECO:0000313" key="7">
    <source>
        <dbReference type="EMBL" id="MBZ0155306.1"/>
    </source>
</evidence>
<dbReference type="InterPro" id="IPR017900">
    <property type="entry name" value="4Fe4S_Fe_S_CS"/>
</dbReference>
<dbReference type="AlphaFoldDB" id="A0A953J310"/>
<dbReference type="InterPro" id="IPR051460">
    <property type="entry name" value="HdrC_iron-sulfur_subunit"/>
</dbReference>
<evidence type="ECO:0000256" key="3">
    <source>
        <dbReference type="ARBA" id="ARBA00023002"/>
    </source>
</evidence>